<dbReference type="CDD" id="cd00093">
    <property type="entry name" value="HTH_XRE"/>
    <property type="match status" value="1"/>
</dbReference>
<dbReference type="InterPro" id="IPR001387">
    <property type="entry name" value="Cro/C1-type_HTH"/>
</dbReference>
<dbReference type="InterPro" id="IPR010982">
    <property type="entry name" value="Lambda_DNA-bd_dom_sf"/>
</dbReference>
<accession>A0ABP5RM08</accession>
<sequence>MDDELGEVLRQARARKRLSQGKVGDRVGYSASWVSRVESGEIQPEERALRDLCDVLDLPAEKVGLESDVNRRKVLALGLGVGIAAALPSTAAAAEPEGVMERSLFRLRDVAPAPRTALVSSLAEARRLFHEAQYAELGRMLPILISGAVASNTHDVAARAYALLAQLAIKNYKGFAWIASERARAQAELTGDPVVMGEAAQAMAITMRRAGEYQAAIEHLHEAAVRLDEKPEQLALRGSLLLTASYSAAQAGWRGQAMEFVGEAEETATRRETAAQTLYIPGVFGLDQTSVYRISIHHALGETDQALTYSSKVDPRGLPNAERRGRMCMDVARVWRDAGEPERAFGALRALEQYAPQEARRPKVRSITTELLTTNGEIPGLRRFAQRIGVAA</sequence>
<name>A0ABP5RM08_9ACTN</name>
<dbReference type="SUPFAM" id="SSF47413">
    <property type="entry name" value="lambda repressor-like DNA-binding domains"/>
    <property type="match status" value="1"/>
</dbReference>
<dbReference type="EMBL" id="BAAATR010000034">
    <property type="protein sequence ID" value="GAA2266858.1"/>
    <property type="molecule type" value="Genomic_DNA"/>
</dbReference>
<dbReference type="SMART" id="SM00530">
    <property type="entry name" value="HTH_XRE"/>
    <property type="match status" value="1"/>
</dbReference>
<keyword evidence="3" id="KW-1185">Reference proteome</keyword>
<evidence type="ECO:0000313" key="2">
    <source>
        <dbReference type="EMBL" id="GAA2266858.1"/>
    </source>
</evidence>
<evidence type="ECO:0000259" key="1">
    <source>
        <dbReference type="PROSITE" id="PS50943"/>
    </source>
</evidence>
<dbReference type="PROSITE" id="PS50943">
    <property type="entry name" value="HTH_CROC1"/>
    <property type="match status" value="1"/>
</dbReference>
<dbReference type="Pfam" id="PF13560">
    <property type="entry name" value="HTH_31"/>
    <property type="match status" value="1"/>
</dbReference>
<feature type="domain" description="HTH cro/C1-type" evidence="1">
    <location>
        <begin position="9"/>
        <end position="63"/>
    </location>
</feature>
<comment type="caution">
    <text evidence="2">The sequence shown here is derived from an EMBL/GenBank/DDBJ whole genome shotgun (WGS) entry which is preliminary data.</text>
</comment>
<gene>
    <name evidence="2" type="ORF">GCM10010430_59950</name>
</gene>
<dbReference type="Proteomes" id="UP001500305">
    <property type="component" value="Unassembled WGS sequence"/>
</dbReference>
<reference evidence="3" key="1">
    <citation type="journal article" date="2019" name="Int. J. Syst. Evol. Microbiol.">
        <title>The Global Catalogue of Microorganisms (GCM) 10K type strain sequencing project: providing services to taxonomists for standard genome sequencing and annotation.</title>
        <authorList>
            <consortium name="The Broad Institute Genomics Platform"/>
            <consortium name="The Broad Institute Genome Sequencing Center for Infectious Disease"/>
            <person name="Wu L."/>
            <person name="Ma J."/>
        </authorList>
    </citation>
    <scope>NUCLEOTIDE SEQUENCE [LARGE SCALE GENOMIC DNA]</scope>
    <source>
        <strain evidence="3">JCM 7356</strain>
    </source>
</reference>
<organism evidence="2 3">
    <name type="scientific">Kitasatospora cystarginea</name>
    <dbReference type="NCBI Taxonomy" id="58350"/>
    <lineage>
        <taxon>Bacteria</taxon>
        <taxon>Bacillati</taxon>
        <taxon>Actinomycetota</taxon>
        <taxon>Actinomycetes</taxon>
        <taxon>Kitasatosporales</taxon>
        <taxon>Streptomycetaceae</taxon>
        <taxon>Kitasatospora</taxon>
    </lineage>
</organism>
<protein>
    <submittedName>
        <fullName evidence="2">Helix-turn-helix transcriptional regulator</fullName>
    </submittedName>
</protein>
<dbReference type="Gene3D" id="1.10.260.40">
    <property type="entry name" value="lambda repressor-like DNA-binding domains"/>
    <property type="match status" value="1"/>
</dbReference>
<evidence type="ECO:0000313" key="3">
    <source>
        <dbReference type="Proteomes" id="UP001500305"/>
    </source>
</evidence>
<dbReference type="RefSeq" id="WP_344639653.1">
    <property type="nucleotide sequence ID" value="NZ_BAAATR010000034.1"/>
</dbReference>
<proteinExistence type="predicted"/>